<dbReference type="PANTHER" id="PTHR13173">
    <property type="entry name" value="WW DOMAIN BINDING PROTEIN 4"/>
    <property type="match status" value="1"/>
</dbReference>
<dbReference type="InterPro" id="IPR040023">
    <property type="entry name" value="WBP4"/>
</dbReference>
<keyword evidence="7" id="KW-1185">Reference proteome</keyword>
<protein>
    <recommendedName>
        <fullName evidence="5">U1-C C2H2-type zinc finger domain-containing protein</fullName>
    </recommendedName>
</protein>
<organism evidence="6 7">
    <name type="scientific">Lasiosphaeria ovina</name>
    <dbReference type="NCBI Taxonomy" id="92902"/>
    <lineage>
        <taxon>Eukaryota</taxon>
        <taxon>Fungi</taxon>
        <taxon>Dikarya</taxon>
        <taxon>Ascomycota</taxon>
        <taxon>Pezizomycotina</taxon>
        <taxon>Sordariomycetes</taxon>
        <taxon>Sordariomycetidae</taxon>
        <taxon>Sordariales</taxon>
        <taxon>Lasiosphaeriaceae</taxon>
        <taxon>Lasiosphaeria</taxon>
    </lineage>
</organism>
<sequence length="324" mass="35793">MSEYWKSTPKYWCKHCSIFVRDTGLERANHESTGKHQGAIKRSLRDLLRNAEQKERDEDRAKREVERLNGIVSKSSAPSARPGALPSRATSGGAPPLQQATEEDRKRQIQQLAEMGVNIPTPLRGDLAMPGEWTVSSTRIIKADDGEPEEAKEEISDAARAVGVKRERERTEADKEQEEAIKGLFKRPRRWGIDSKRLPADEDAELDALLSGPLVKTKKEETAEAPKLKAEDSNAEDNKADDSKAEDNKADDSKAEEKEMGGEETKEVAAGIPPIKKEPSEDEVGMGVAAAIEQKAPELLAPKDEGDAAAVVFKKRKPKNIRQK</sequence>
<dbReference type="GO" id="GO:0003723">
    <property type="term" value="F:RNA binding"/>
    <property type="evidence" value="ECO:0007669"/>
    <property type="project" value="TreeGrafter"/>
</dbReference>
<evidence type="ECO:0000256" key="4">
    <source>
        <dbReference type="SAM" id="MobiDB-lite"/>
    </source>
</evidence>
<dbReference type="AlphaFoldDB" id="A0AAE0MZ06"/>
<dbReference type="InterPro" id="IPR036236">
    <property type="entry name" value="Znf_C2H2_sf"/>
</dbReference>
<evidence type="ECO:0000256" key="2">
    <source>
        <dbReference type="ARBA" id="ARBA00022771"/>
    </source>
</evidence>
<feature type="compositionally biased region" description="Basic and acidic residues" evidence="4">
    <location>
        <begin position="217"/>
        <end position="267"/>
    </location>
</feature>
<proteinExistence type="predicted"/>
<evidence type="ECO:0000313" key="6">
    <source>
        <dbReference type="EMBL" id="KAK3361568.1"/>
    </source>
</evidence>
<dbReference type="InterPro" id="IPR013085">
    <property type="entry name" value="U1-CZ_Znf_C2H2"/>
</dbReference>
<feature type="compositionally biased region" description="Basic and acidic residues" evidence="4">
    <location>
        <begin position="51"/>
        <end position="67"/>
    </location>
</feature>
<dbReference type="GO" id="GO:0071011">
    <property type="term" value="C:precatalytic spliceosome"/>
    <property type="evidence" value="ECO:0007669"/>
    <property type="project" value="TreeGrafter"/>
</dbReference>
<dbReference type="Proteomes" id="UP001287356">
    <property type="component" value="Unassembled WGS sequence"/>
</dbReference>
<evidence type="ECO:0000256" key="1">
    <source>
        <dbReference type="ARBA" id="ARBA00022723"/>
    </source>
</evidence>
<dbReference type="GO" id="GO:0000398">
    <property type="term" value="P:mRNA splicing, via spliceosome"/>
    <property type="evidence" value="ECO:0007669"/>
    <property type="project" value="InterPro"/>
</dbReference>
<gene>
    <name evidence="6" type="ORF">B0T24DRAFT_641877</name>
</gene>
<dbReference type="SUPFAM" id="SSF57667">
    <property type="entry name" value="beta-beta-alpha zinc fingers"/>
    <property type="match status" value="1"/>
</dbReference>
<keyword evidence="1" id="KW-0479">Metal-binding</keyword>
<feature type="region of interest" description="Disordered" evidence="4">
    <location>
        <begin position="144"/>
        <end position="285"/>
    </location>
</feature>
<evidence type="ECO:0000256" key="3">
    <source>
        <dbReference type="ARBA" id="ARBA00022833"/>
    </source>
</evidence>
<dbReference type="Pfam" id="PF06220">
    <property type="entry name" value="zf-U1"/>
    <property type="match status" value="1"/>
</dbReference>
<dbReference type="EMBL" id="JAULSN010000011">
    <property type="protein sequence ID" value="KAK3361568.1"/>
    <property type="molecule type" value="Genomic_DNA"/>
</dbReference>
<keyword evidence="2" id="KW-0863">Zinc-finger</keyword>
<name>A0AAE0MZ06_9PEZI</name>
<reference evidence="6" key="1">
    <citation type="journal article" date="2023" name="Mol. Phylogenet. Evol.">
        <title>Genome-scale phylogeny and comparative genomics of the fungal order Sordariales.</title>
        <authorList>
            <person name="Hensen N."/>
            <person name="Bonometti L."/>
            <person name="Westerberg I."/>
            <person name="Brannstrom I.O."/>
            <person name="Guillou S."/>
            <person name="Cros-Aarteil S."/>
            <person name="Calhoun S."/>
            <person name="Haridas S."/>
            <person name="Kuo A."/>
            <person name="Mondo S."/>
            <person name="Pangilinan J."/>
            <person name="Riley R."/>
            <person name="LaButti K."/>
            <person name="Andreopoulos B."/>
            <person name="Lipzen A."/>
            <person name="Chen C."/>
            <person name="Yan M."/>
            <person name="Daum C."/>
            <person name="Ng V."/>
            <person name="Clum A."/>
            <person name="Steindorff A."/>
            <person name="Ohm R.A."/>
            <person name="Martin F."/>
            <person name="Silar P."/>
            <person name="Natvig D.O."/>
            <person name="Lalanne C."/>
            <person name="Gautier V."/>
            <person name="Ament-Velasquez S.L."/>
            <person name="Kruys A."/>
            <person name="Hutchinson M.I."/>
            <person name="Powell A.J."/>
            <person name="Barry K."/>
            <person name="Miller A.N."/>
            <person name="Grigoriev I.V."/>
            <person name="Debuchy R."/>
            <person name="Gladieux P."/>
            <person name="Hiltunen Thoren M."/>
            <person name="Johannesson H."/>
        </authorList>
    </citation>
    <scope>NUCLEOTIDE SEQUENCE</scope>
    <source>
        <strain evidence="6">CBS 958.72</strain>
    </source>
</reference>
<dbReference type="PANTHER" id="PTHR13173:SF10">
    <property type="entry name" value="WW DOMAIN-BINDING PROTEIN 4"/>
    <property type="match status" value="1"/>
</dbReference>
<reference evidence="6" key="2">
    <citation type="submission" date="2023-06" db="EMBL/GenBank/DDBJ databases">
        <authorList>
            <consortium name="Lawrence Berkeley National Laboratory"/>
            <person name="Haridas S."/>
            <person name="Hensen N."/>
            <person name="Bonometti L."/>
            <person name="Westerberg I."/>
            <person name="Brannstrom I.O."/>
            <person name="Guillou S."/>
            <person name="Cros-Aarteil S."/>
            <person name="Calhoun S."/>
            <person name="Kuo A."/>
            <person name="Mondo S."/>
            <person name="Pangilinan J."/>
            <person name="Riley R."/>
            <person name="Labutti K."/>
            <person name="Andreopoulos B."/>
            <person name="Lipzen A."/>
            <person name="Chen C."/>
            <person name="Yanf M."/>
            <person name="Daum C."/>
            <person name="Ng V."/>
            <person name="Clum A."/>
            <person name="Steindorff A."/>
            <person name="Ohm R."/>
            <person name="Martin F."/>
            <person name="Silar P."/>
            <person name="Natvig D."/>
            <person name="Lalanne C."/>
            <person name="Gautier V."/>
            <person name="Ament-Velasquez S.L."/>
            <person name="Kruys A."/>
            <person name="Hutchinson M.I."/>
            <person name="Powell A.J."/>
            <person name="Barry K."/>
            <person name="Miller A.N."/>
            <person name="Grigoriev I.V."/>
            <person name="Debuchy R."/>
            <person name="Gladieux P."/>
            <person name="Thoren M.H."/>
            <person name="Johannesson H."/>
        </authorList>
    </citation>
    <scope>NUCLEOTIDE SEQUENCE</scope>
    <source>
        <strain evidence="6">CBS 958.72</strain>
    </source>
</reference>
<feature type="compositionally biased region" description="Basic and acidic residues" evidence="4">
    <location>
        <begin position="164"/>
        <end position="181"/>
    </location>
</feature>
<accession>A0AAE0MZ06</accession>
<evidence type="ECO:0000313" key="7">
    <source>
        <dbReference type="Proteomes" id="UP001287356"/>
    </source>
</evidence>
<feature type="compositionally biased region" description="Basic and acidic residues" evidence="4">
    <location>
        <begin position="191"/>
        <end position="200"/>
    </location>
</feature>
<keyword evidence="3" id="KW-0862">Zinc</keyword>
<feature type="domain" description="U1-C C2H2-type zinc finger" evidence="5">
    <location>
        <begin position="9"/>
        <end position="42"/>
    </location>
</feature>
<evidence type="ECO:0000259" key="5">
    <source>
        <dbReference type="Pfam" id="PF06220"/>
    </source>
</evidence>
<dbReference type="GO" id="GO:0008270">
    <property type="term" value="F:zinc ion binding"/>
    <property type="evidence" value="ECO:0007669"/>
    <property type="project" value="UniProtKB-KW"/>
</dbReference>
<comment type="caution">
    <text evidence="6">The sequence shown here is derived from an EMBL/GenBank/DDBJ whole genome shotgun (WGS) entry which is preliminary data.</text>
</comment>
<feature type="region of interest" description="Disordered" evidence="4">
    <location>
        <begin position="51"/>
        <end position="107"/>
    </location>
</feature>